<dbReference type="KEGG" id="alim:106533545"/>
<keyword evidence="1" id="KW-0472">Membrane</keyword>
<keyword evidence="2" id="KW-1185">Reference proteome</keyword>
<dbReference type="Proteomes" id="UP000192220">
    <property type="component" value="Unplaced"/>
</dbReference>
<dbReference type="AlphaFoldDB" id="A0A2I4CZE2"/>
<dbReference type="InterPro" id="IPR018154">
    <property type="entry name" value="TLV/ENV_coat_polyprotein"/>
</dbReference>
<dbReference type="OrthoDB" id="9950230at2759"/>
<protein>
    <submittedName>
        <fullName evidence="3">Uncharacterized protein LOC106533545</fullName>
    </submittedName>
</protein>
<name>A0A2I4CZE2_AUSLI</name>
<keyword evidence="1" id="KW-0812">Transmembrane</keyword>
<dbReference type="Gene3D" id="1.10.287.210">
    <property type="match status" value="1"/>
</dbReference>
<dbReference type="InParanoid" id="A0A2I4CZE2"/>
<feature type="transmembrane region" description="Helical" evidence="1">
    <location>
        <begin position="259"/>
        <end position="282"/>
    </location>
</feature>
<gene>
    <name evidence="3" type="primary">LOC106533545</name>
</gene>
<keyword evidence="1" id="KW-1133">Transmembrane helix</keyword>
<reference evidence="3" key="1">
    <citation type="submission" date="2025-08" db="UniProtKB">
        <authorList>
            <consortium name="RefSeq"/>
        </authorList>
    </citation>
    <scope>IDENTIFICATION</scope>
    <source>
        <strain evidence="3">Quisiro</strain>
    </source>
</reference>
<dbReference type="STRING" id="52670.A0A2I4CZE2"/>
<sequence length="330" mass="37007">MSECVFYGMPIPNVVLSIMNLNHIVTFHDPISREDTLRLVRHLSFPANATEGNFKDVWWICGNKAYVFLPYRWVGCCYMASLTLPYEVAVIQRGEKPDEVHPTPLSGERVKRAVAQFHTLESYHWRISLGEKWGIGLFPHYGVTFLADHIDNLTYTLQAFANETIKGFQFLTDTQRSHRLTLLKHDMALDYILAKQGGLCVALNLTEDACYTLIPDSSDNLTSVIDALKVLRDAFGASEDSGWSAMAWLEGRFGSFGAMIVQGVVAVALALLVMVCCCTVMLTCAKALILKWVGVVVLGGQVQMPLLRGDVSDEEEEFEVHQEILEMYPY</sequence>
<organism evidence="2 3">
    <name type="scientific">Austrofundulus limnaeus</name>
    <name type="common">Annual killifish</name>
    <dbReference type="NCBI Taxonomy" id="52670"/>
    <lineage>
        <taxon>Eukaryota</taxon>
        <taxon>Metazoa</taxon>
        <taxon>Chordata</taxon>
        <taxon>Craniata</taxon>
        <taxon>Vertebrata</taxon>
        <taxon>Euteleostomi</taxon>
        <taxon>Actinopterygii</taxon>
        <taxon>Neopterygii</taxon>
        <taxon>Teleostei</taxon>
        <taxon>Neoteleostei</taxon>
        <taxon>Acanthomorphata</taxon>
        <taxon>Ovalentaria</taxon>
        <taxon>Atherinomorphae</taxon>
        <taxon>Cyprinodontiformes</taxon>
        <taxon>Rivulidae</taxon>
        <taxon>Austrofundulus</taxon>
    </lineage>
</organism>
<dbReference type="GeneID" id="106533545"/>
<proteinExistence type="predicted"/>
<dbReference type="RefSeq" id="XP_013885350.1">
    <property type="nucleotide sequence ID" value="XM_014029896.1"/>
</dbReference>
<dbReference type="SUPFAM" id="SSF58069">
    <property type="entry name" value="Virus ectodomain"/>
    <property type="match status" value="1"/>
</dbReference>
<evidence type="ECO:0000256" key="1">
    <source>
        <dbReference type="SAM" id="Phobius"/>
    </source>
</evidence>
<dbReference type="PANTHER" id="PTHR10424">
    <property type="entry name" value="VIRAL ENVELOPE PROTEIN"/>
    <property type="match status" value="1"/>
</dbReference>
<evidence type="ECO:0000313" key="3">
    <source>
        <dbReference type="RefSeq" id="XP_013885350.1"/>
    </source>
</evidence>
<evidence type="ECO:0000313" key="2">
    <source>
        <dbReference type="Proteomes" id="UP000192220"/>
    </source>
</evidence>
<accession>A0A2I4CZE2</accession>